<dbReference type="EMBL" id="JAVREZ010000191">
    <property type="protein sequence ID" value="MDT0488463.1"/>
    <property type="molecule type" value="Genomic_DNA"/>
</dbReference>
<reference evidence="5" key="1">
    <citation type="submission" date="2023-07" db="EMBL/GenBank/DDBJ databases">
        <title>30 novel species of actinomycetes from the DSMZ collection.</title>
        <authorList>
            <person name="Nouioui I."/>
        </authorList>
    </citation>
    <scope>NUCLEOTIDE SEQUENCE [LARGE SCALE GENOMIC DNA]</scope>
    <source>
        <strain evidence="5">DSM 41640</strain>
    </source>
</reference>
<evidence type="ECO:0000256" key="2">
    <source>
        <dbReference type="ARBA" id="ARBA00022747"/>
    </source>
</evidence>
<feature type="domain" description="N6 adenine-specific DNA methyltransferase N-terminal" evidence="3">
    <location>
        <begin position="10"/>
        <end position="54"/>
    </location>
</feature>
<evidence type="ECO:0000313" key="4">
    <source>
        <dbReference type="EMBL" id="MDT0488463.1"/>
    </source>
</evidence>
<accession>A0ABU2VS66</accession>
<dbReference type="SUPFAM" id="SSF53335">
    <property type="entry name" value="S-adenosyl-L-methionine-dependent methyltransferases"/>
    <property type="match status" value="1"/>
</dbReference>
<evidence type="ECO:0000313" key="5">
    <source>
        <dbReference type="Proteomes" id="UP001183824"/>
    </source>
</evidence>
<organism evidence="4 5">
    <name type="scientific">Streptomyces doebereineriae</name>
    <dbReference type="NCBI Taxonomy" id="3075528"/>
    <lineage>
        <taxon>Bacteria</taxon>
        <taxon>Bacillati</taxon>
        <taxon>Actinomycetota</taxon>
        <taxon>Actinomycetes</taxon>
        <taxon>Kitasatosporales</taxon>
        <taxon>Streptomycetaceae</taxon>
        <taxon>Streptomyces</taxon>
    </lineage>
</organism>
<keyword evidence="2" id="KW-0680">Restriction system</keyword>
<evidence type="ECO:0000256" key="1">
    <source>
        <dbReference type="ARBA" id="ARBA00006594"/>
    </source>
</evidence>
<feature type="non-terminal residue" evidence="4">
    <location>
        <position position="89"/>
    </location>
</feature>
<comment type="caution">
    <text evidence="4">The sequence shown here is derived from an EMBL/GenBank/DDBJ whole genome shotgun (WGS) entry which is preliminary data.</text>
</comment>
<proteinExistence type="inferred from homology"/>
<comment type="similarity">
    <text evidence="1">Belongs to the N(4)/N(6)-methyltransferase family.</text>
</comment>
<protein>
    <submittedName>
        <fullName evidence="4">Type I restriction-modification system subunit M N-terminal domain-containing protein</fullName>
    </submittedName>
</protein>
<dbReference type="Pfam" id="PF12161">
    <property type="entry name" value="HsdM_N"/>
    <property type="match status" value="1"/>
</dbReference>
<sequence length="89" mass="10334">MTEMQQRAQLHRQIWKIADEVRGAVDGWDFKQYVLGTLFYRFISENFTDYMQAGDSSIDYAAMPDSIITPEIKDDAVKVKGYFIYPGQL</sequence>
<dbReference type="Gene3D" id="1.20.1260.30">
    <property type="match status" value="1"/>
</dbReference>
<keyword evidence="5" id="KW-1185">Reference proteome</keyword>
<dbReference type="InterPro" id="IPR029063">
    <property type="entry name" value="SAM-dependent_MTases_sf"/>
</dbReference>
<dbReference type="InterPro" id="IPR022749">
    <property type="entry name" value="D12N6_MeTrfase_N"/>
</dbReference>
<dbReference type="InterPro" id="IPR038333">
    <property type="entry name" value="T1MK-like_N_sf"/>
</dbReference>
<evidence type="ECO:0000259" key="3">
    <source>
        <dbReference type="Pfam" id="PF12161"/>
    </source>
</evidence>
<name>A0ABU2VS66_9ACTN</name>
<gene>
    <name evidence="4" type="ORF">RNB18_51405</name>
</gene>
<dbReference type="Proteomes" id="UP001183824">
    <property type="component" value="Unassembled WGS sequence"/>
</dbReference>